<sequence>MTASKPKRNYKDSLFRQYFETPDYLAGFHERVTGIPTLPKDITITTIKNIMFSSQKNDISFLAGDRFMVLSEHQSSINENMPLRMLLYVAMLYYKHVKRKALYREHRIPLPVPEFYEFSLTDTSLPPVQKLRLSDAFPKNIPFEPPLELIVTRINISYNEDKDKCSDLLNYKPIHDYSFFVHKTKTLKATGLNLKDAIRQSTDFCIEHDIMKDFLLEHYEEVFDMYSIKWNEHDYGVARWEDGRIDGRDEMATDTALKMLRFNEPIEKIVTYTNLSPEKIAELAQQIH</sequence>
<dbReference type="EMBL" id="FNJQ01000048">
    <property type="protein sequence ID" value="SDP75236.1"/>
    <property type="molecule type" value="Genomic_DNA"/>
</dbReference>
<dbReference type="Proteomes" id="UP000182412">
    <property type="component" value="Unassembled WGS sequence"/>
</dbReference>
<evidence type="ECO:0000313" key="1">
    <source>
        <dbReference type="EMBL" id="SDP75236.1"/>
    </source>
</evidence>
<accession>A0A1H0VAX1</accession>
<name>A0A1H0VAX1_SELRU</name>
<organism evidence="1 2">
    <name type="scientific">Selenomonas ruminantium</name>
    <dbReference type="NCBI Taxonomy" id="971"/>
    <lineage>
        <taxon>Bacteria</taxon>
        <taxon>Bacillati</taxon>
        <taxon>Bacillota</taxon>
        <taxon>Negativicutes</taxon>
        <taxon>Selenomonadales</taxon>
        <taxon>Selenomonadaceae</taxon>
        <taxon>Selenomonas</taxon>
    </lineage>
</organism>
<dbReference type="OrthoDB" id="9798384at2"/>
<protein>
    <recommendedName>
        <fullName evidence="3">Transposase (putative) YhgA-like domain-containing protein</fullName>
    </recommendedName>
</protein>
<dbReference type="AlphaFoldDB" id="A0A1H0VAX1"/>
<evidence type="ECO:0000313" key="2">
    <source>
        <dbReference type="Proteomes" id="UP000182412"/>
    </source>
</evidence>
<reference evidence="1 2" key="1">
    <citation type="submission" date="2016-10" db="EMBL/GenBank/DDBJ databases">
        <authorList>
            <person name="de Groot N.N."/>
        </authorList>
    </citation>
    <scope>NUCLEOTIDE SEQUENCE [LARGE SCALE GENOMIC DNA]</scope>
    <source>
        <strain evidence="1 2">S137</strain>
    </source>
</reference>
<gene>
    <name evidence="1" type="ORF">SAMN05216366_1488</name>
</gene>
<evidence type="ECO:0008006" key="3">
    <source>
        <dbReference type="Google" id="ProtNLM"/>
    </source>
</evidence>
<proteinExistence type="predicted"/>
<dbReference type="RefSeq" id="WP_074573515.1">
    <property type="nucleotide sequence ID" value="NZ_FNJQ01000048.1"/>
</dbReference>